<dbReference type="Pfam" id="PF20431">
    <property type="entry name" value="E_motif"/>
    <property type="match status" value="1"/>
</dbReference>
<dbReference type="GO" id="GO:0009451">
    <property type="term" value="P:RNA modification"/>
    <property type="evidence" value="ECO:0007669"/>
    <property type="project" value="InterPro"/>
</dbReference>
<dbReference type="Pfam" id="PF01535">
    <property type="entry name" value="PPR"/>
    <property type="match status" value="3"/>
</dbReference>
<dbReference type="GO" id="GO:0003723">
    <property type="term" value="F:RNA binding"/>
    <property type="evidence" value="ECO:0007669"/>
    <property type="project" value="InterPro"/>
</dbReference>
<dbReference type="InterPro" id="IPR002885">
    <property type="entry name" value="PPR_rpt"/>
</dbReference>
<evidence type="ECO:0000313" key="4">
    <source>
        <dbReference type="Proteomes" id="UP001515500"/>
    </source>
</evidence>
<evidence type="ECO:0000256" key="3">
    <source>
        <dbReference type="PROSITE-ProRule" id="PRU00708"/>
    </source>
</evidence>
<feature type="repeat" description="PPR" evidence="3">
    <location>
        <begin position="406"/>
        <end position="440"/>
    </location>
</feature>
<protein>
    <submittedName>
        <fullName evidence="5">Pentatricopeptide repeat-containing protein At3g49740</fullName>
    </submittedName>
</protein>
<dbReference type="FunFam" id="1.25.40.10:FF:000196">
    <property type="entry name" value="Pentatricopeptide repeat-containing protein At4g14850"/>
    <property type="match status" value="1"/>
</dbReference>
<keyword evidence="1" id="KW-0677">Repeat</keyword>
<reference evidence="5" key="1">
    <citation type="submission" date="2025-08" db="UniProtKB">
        <authorList>
            <consortium name="RefSeq"/>
        </authorList>
    </citation>
    <scope>IDENTIFICATION</scope>
</reference>
<keyword evidence="4" id="KW-1185">Reference proteome</keyword>
<evidence type="ECO:0000313" key="5">
    <source>
        <dbReference type="RefSeq" id="XP_039130201.1"/>
    </source>
</evidence>
<dbReference type="Gene3D" id="1.25.40.10">
    <property type="entry name" value="Tetratricopeptide repeat domain"/>
    <property type="match status" value="5"/>
</dbReference>
<evidence type="ECO:0000256" key="2">
    <source>
        <dbReference type="ARBA" id="ARBA00061659"/>
    </source>
</evidence>
<feature type="repeat" description="PPR" evidence="3">
    <location>
        <begin position="76"/>
        <end position="110"/>
    </location>
</feature>
<accession>A0AB40BUG5</accession>
<comment type="similarity">
    <text evidence="2">Belongs to the PPR family. PCMP-E subfamily.</text>
</comment>
<feature type="repeat" description="PPR" evidence="3">
    <location>
        <begin position="209"/>
        <end position="243"/>
    </location>
</feature>
<dbReference type="PROSITE" id="PS51375">
    <property type="entry name" value="PPR"/>
    <property type="match status" value="6"/>
</dbReference>
<dbReference type="AlphaFoldDB" id="A0AB40BUG5"/>
<gene>
    <name evidence="5" type="primary">LOC120266623</name>
</gene>
<dbReference type="Pfam" id="PF13041">
    <property type="entry name" value="PPR_2"/>
    <property type="match status" value="4"/>
</dbReference>
<proteinExistence type="inferred from homology"/>
<dbReference type="PANTHER" id="PTHR47926:SF347">
    <property type="entry name" value="PENTATRICOPEPTIDE REPEAT-CONTAINING PROTEIN"/>
    <property type="match status" value="1"/>
</dbReference>
<dbReference type="NCBIfam" id="TIGR00756">
    <property type="entry name" value="PPR"/>
    <property type="match status" value="6"/>
</dbReference>
<dbReference type="PANTHER" id="PTHR47926">
    <property type="entry name" value="PENTATRICOPEPTIDE REPEAT-CONTAINING PROTEIN"/>
    <property type="match status" value="1"/>
</dbReference>
<evidence type="ECO:0000256" key="1">
    <source>
        <dbReference type="ARBA" id="ARBA00022737"/>
    </source>
</evidence>
<dbReference type="FunFam" id="1.25.40.10:FF:000090">
    <property type="entry name" value="Pentatricopeptide repeat-containing protein, chloroplastic"/>
    <property type="match status" value="1"/>
</dbReference>
<organism evidence="4 5">
    <name type="scientific">Dioscorea cayennensis subsp. rotundata</name>
    <name type="common">White Guinea yam</name>
    <name type="synonym">Dioscorea rotundata</name>
    <dbReference type="NCBI Taxonomy" id="55577"/>
    <lineage>
        <taxon>Eukaryota</taxon>
        <taxon>Viridiplantae</taxon>
        <taxon>Streptophyta</taxon>
        <taxon>Embryophyta</taxon>
        <taxon>Tracheophyta</taxon>
        <taxon>Spermatophyta</taxon>
        <taxon>Magnoliopsida</taxon>
        <taxon>Liliopsida</taxon>
        <taxon>Dioscoreales</taxon>
        <taxon>Dioscoreaceae</taxon>
        <taxon>Dioscorea</taxon>
    </lineage>
</organism>
<sequence length="685" mass="74566">MRLSTCPRITSPSLPRSLPARACAPNCAGAQLHSYALRSGFLLSHISVANSLLSFYSKSHGPATALRIFNSIPSPDSYACTTLLSAYVKSGHLSQALQLFDEMPQRNTPVWNAMITGFIDIGHQDIGLELFSVMLQLGVCLDKYSFVSVMTLCDSAECLGLARQLHSMVVKTGVVVCMVSVVNALVTMYFECDLAEEALAVFGEAAIRDEISYNAVIAGLVKWGRDEEALLAFKEMIKEGCFLPTGMTIVSVLSACLTKKVGMQVHALAIRTGLDASLLVGNAFVGMYSDCGDIVSAQQAFGMICDKDSVSWNSIISAYCQQDCHETAIELYDQMLRDGCEPDEFTFGSLLACATALEYVMMIQAVVFKQGLSWSIEISNSMISAYSKCGDIDSSYQVFSNILFGNLVSWNSIIAGFLLNGFPKKAIELFSTMLKLGLKPNTCTLSTMLSTFASISAIRYGKELHGYIIKSTTDCSTSLHNTLITMYAKCGDLNSSEKVFYKMSQKDVVSWNSTIAAYAQNGNGYKAIQHFKAMQTANVLPDKVTFTIVLSACSHAGLVDEGHLLFTSMSENYGLEPGLDHFSCIIDLLGRAGHLDEAEKILNNMPCGVDVQIWWSLLSACSTHGNARLGRIAANSILELQPDNAAVYVLLSNLNAVAGKWEEALNVREDMRKNGVIKKPGFSWI</sequence>
<dbReference type="RefSeq" id="XP_039130201.1">
    <property type="nucleotide sequence ID" value="XM_039274267.1"/>
</dbReference>
<feature type="repeat" description="PPR" evidence="3">
    <location>
        <begin position="308"/>
        <end position="342"/>
    </location>
</feature>
<name>A0AB40BUG5_DIOCR</name>
<dbReference type="SUPFAM" id="SSF48452">
    <property type="entry name" value="TPR-like"/>
    <property type="match status" value="1"/>
</dbReference>
<feature type="repeat" description="PPR" evidence="3">
    <location>
        <begin position="542"/>
        <end position="577"/>
    </location>
</feature>
<feature type="repeat" description="PPR" evidence="3">
    <location>
        <begin position="507"/>
        <end position="541"/>
    </location>
</feature>
<dbReference type="Proteomes" id="UP001515500">
    <property type="component" value="Chromosome 8"/>
</dbReference>
<dbReference type="InterPro" id="IPR011990">
    <property type="entry name" value="TPR-like_helical_dom_sf"/>
</dbReference>
<dbReference type="InterPro" id="IPR046848">
    <property type="entry name" value="E_motif"/>
</dbReference>
<dbReference type="InterPro" id="IPR046960">
    <property type="entry name" value="PPR_At4g14850-like_plant"/>
</dbReference>
<dbReference type="GeneID" id="120266623"/>